<evidence type="ECO:0000313" key="3">
    <source>
        <dbReference type="Proteomes" id="UP000184476"/>
    </source>
</evidence>
<dbReference type="RefSeq" id="WP_073154330.1">
    <property type="nucleotide sequence ID" value="NZ_FQVL01000003.1"/>
</dbReference>
<protein>
    <recommendedName>
        <fullName evidence="4">Divergent PAP2 family protein</fullName>
    </recommendedName>
</protein>
<dbReference type="EMBL" id="FQVL01000003">
    <property type="protein sequence ID" value="SHE81198.1"/>
    <property type="molecule type" value="Genomic_DNA"/>
</dbReference>
<feature type="transmembrane region" description="Helical" evidence="1">
    <location>
        <begin position="140"/>
        <end position="158"/>
    </location>
</feature>
<dbReference type="OrthoDB" id="9792681at2"/>
<proteinExistence type="predicted"/>
<organism evidence="2 3">
    <name type="scientific">Seinonella peptonophila</name>
    <dbReference type="NCBI Taxonomy" id="112248"/>
    <lineage>
        <taxon>Bacteria</taxon>
        <taxon>Bacillati</taxon>
        <taxon>Bacillota</taxon>
        <taxon>Bacilli</taxon>
        <taxon>Bacillales</taxon>
        <taxon>Thermoactinomycetaceae</taxon>
        <taxon>Seinonella</taxon>
    </lineage>
</organism>
<accession>A0A1M4WIY4</accession>
<evidence type="ECO:0000256" key="1">
    <source>
        <dbReference type="SAM" id="Phobius"/>
    </source>
</evidence>
<keyword evidence="3" id="KW-1185">Reference proteome</keyword>
<evidence type="ECO:0008006" key="4">
    <source>
        <dbReference type="Google" id="ProtNLM"/>
    </source>
</evidence>
<dbReference type="SUPFAM" id="SSF48317">
    <property type="entry name" value="Acid phosphatase/Vanadium-dependent haloperoxidase"/>
    <property type="match status" value="1"/>
</dbReference>
<reference evidence="2 3" key="1">
    <citation type="submission" date="2016-11" db="EMBL/GenBank/DDBJ databases">
        <authorList>
            <person name="Jaros S."/>
            <person name="Januszkiewicz K."/>
            <person name="Wedrychowicz H."/>
        </authorList>
    </citation>
    <scope>NUCLEOTIDE SEQUENCE [LARGE SCALE GENOMIC DNA]</scope>
    <source>
        <strain evidence="2 3">DSM 44666</strain>
    </source>
</reference>
<dbReference type="PANTHER" id="PTHR31446">
    <property type="entry name" value="ACID PHOSPHATASE/VANADIUM-DEPENDENT HALOPEROXIDASE-RELATED PROTEIN"/>
    <property type="match status" value="1"/>
</dbReference>
<keyword evidence="1" id="KW-0472">Membrane</keyword>
<sequence length="159" mass="18110">MLESLFSNFPLWTSVITIFFAQLLKVPWNYFTNHTWDWRWLANSGGMPSGHTSAATSLATSIGLTSGWESPSFAIATIFSIVVMYDATGVRRHAGMQAQVINQLADDFTRLLIQLRHQKEAQDPQRTPLKEILGHQPIEVFTGLWFGIAMALICYYIWW</sequence>
<dbReference type="InterPro" id="IPR036938">
    <property type="entry name" value="PAP2/HPO_sf"/>
</dbReference>
<dbReference type="Pfam" id="PF02681">
    <property type="entry name" value="DUF212"/>
    <property type="match status" value="1"/>
</dbReference>
<dbReference type="Proteomes" id="UP000184476">
    <property type="component" value="Unassembled WGS sequence"/>
</dbReference>
<gene>
    <name evidence="2" type="ORF">SAMN05444392_103244</name>
</gene>
<dbReference type="AlphaFoldDB" id="A0A1M4WIY4"/>
<dbReference type="InterPro" id="IPR003832">
    <property type="entry name" value="DUF212"/>
</dbReference>
<name>A0A1M4WIY4_9BACL</name>
<dbReference type="PANTHER" id="PTHR31446:SF29">
    <property type="entry name" value="ACID PHOSPHATASE_VANADIUM-DEPENDENT HALOPEROXIDASE-RELATED PROTEIN"/>
    <property type="match status" value="1"/>
</dbReference>
<keyword evidence="1" id="KW-1133">Transmembrane helix</keyword>
<keyword evidence="1" id="KW-0812">Transmembrane</keyword>
<evidence type="ECO:0000313" key="2">
    <source>
        <dbReference type="EMBL" id="SHE81198.1"/>
    </source>
</evidence>